<evidence type="ECO:0000313" key="3">
    <source>
        <dbReference type="EMBL" id="NYJ75598.1"/>
    </source>
</evidence>
<evidence type="ECO:0000313" key="4">
    <source>
        <dbReference type="Proteomes" id="UP000571817"/>
    </source>
</evidence>
<keyword evidence="4" id="KW-1185">Reference proteome</keyword>
<sequence length="418" mass="45510">MVSKPVIARNRNSPGHGERFTGLELLFDLIFVFCVAEIAKTYREDASGRTAITAVLLFVPVWWAWVGITFAADRFPADDTIAQGLVIAAAGATGVMGLAIPVVPGTGEVPFALGYATVRFMVAAYYLHIRATARDGGRLARFYATGFSAIGTVWLASTLLPSSLRPFIWGVAMVVDVLMPRLASLWGRLLPVDRSHLAERCAAFVIIVIGEQIVDTLTLASDHELTTWHRRVLVAEAGVTAVALWWGFFERGSWQRRYNTLEGTRSGQSAATVCAYLHFPLIVGITATAAGIQLGLSRADEAIGVPAATAIALGAAAYLLSMNTMSWVLRVPRADSLTNTRLVLCAALLLLLLCGRSWSPTSFLLAVALILTLHAVTGQVRGPRDQRLSRDFPPKAPRSHRQTQHPTFTRSFRQDSWR</sequence>
<feature type="transmembrane region" description="Helical" evidence="2">
    <location>
        <begin position="20"/>
        <end position="39"/>
    </location>
</feature>
<evidence type="ECO:0000256" key="1">
    <source>
        <dbReference type="SAM" id="MobiDB-lite"/>
    </source>
</evidence>
<dbReference type="PANTHER" id="PTHR36840:SF1">
    <property type="entry name" value="BLL5714 PROTEIN"/>
    <property type="match status" value="1"/>
</dbReference>
<feature type="compositionally biased region" description="Basic and acidic residues" evidence="1">
    <location>
        <begin position="382"/>
        <end position="393"/>
    </location>
</feature>
<accession>A0A853DFL7</accession>
<feature type="transmembrane region" description="Helical" evidence="2">
    <location>
        <begin position="109"/>
        <end position="127"/>
    </location>
</feature>
<dbReference type="EMBL" id="JACCFW010000001">
    <property type="protein sequence ID" value="NYJ75598.1"/>
    <property type="molecule type" value="Genomic_DNA"/>
</dbReference>
<dbReference type="RefSeq" id="WP_179482403.1">
    <property type="nucleotide sequence ID" value="NZ_JACCFW010000001.1"/>
</dbReference>
<feature type="transmembrane region" description="Helical" evidence="2">
    <location>
        <begin position="270"/>
        <end position="296"/>
    </location>
</feature>
<dbReference type="AlphaFoldDB" id="A0A853DFL7"/>
<protein>
    <submittedName>
        <fullName evidence="3">Low temperature requirement protein LtrA</fullName>
    </submittedName>
</protein>
<dbReference type="InterPro" id="IPR010640">
    <property type="entry name" value="Low_temperature_requirement_A"/>
</dbReference>
<feature type="transmembrane region" description="Helical" evidence="2">
    <location>
        <begin position="51"/>
        <end position="72"/>
    </location>
</feature>
<feature type="region of interest" description="Disordered" evidence="1">
    <location>
        <begin position="382"/>
        <end position="418"/>
    </location>
</feature>
<feature type="transmembrane region" description="Helical" evidence="2">
    <location>
        <begin position="364"/>
        <end position="380"/>
    </location>
</feature>
<feature type="transmembrane region" description="Helical" evidence="2">
    <location>
        <begin position="139"/>
        <end position="160"/>
    </location>
</feature>
<feature type="transmembrane region" description="Helical" evidence="2">
    <location>
        <begin position="302"/>
        <end position="320"/>
    </location>
</feature>
<keyword evidence="2" id="KW-0472">Membrane</keyword>
<gene>
    <name evidence="3" type="ORF">HNR15_002561</name>
</gene>
<evidence type="ECO:0000256" key="2">
    <source>
        <dbReference type="SAM" id="Phobius"/>
    </source>
</evidence>
<feature type="transmembrane region" description="Helical" evidence="2">
    <location>
        <begin position="341"/>
        <end position="358"/>
    </location>
</feature>
<dbReference type="Pfam" id="PF06772">
    <property type="entry name" value="LtrA"/>
    <property type="match status" value="1"/>
</dbReference>
<name>A0A853DFL7_9MICO</name>
<feature type="transmembrane region" description="Helical" evidence="2">
    <location>
        <begin position="232"/>
        <end position="249"/>
    </location>
</feature>
<feature type="transmembrane region" description="Helical" evidence="2">
    <location>
        <begin position="84"/>
        <end position="103"/>
    </location>
</feature>
<dbReference type="Proteomes" id="UP000571817">
    <property type="component" value="Unassembled WGS sequence"/>
</dbReference>
<keyword evidence="2" id="KW-1133">Transmembrane helix</keyword>
<dbReference type="PANTHER" id="PTHR36840">
    <property type="entry name" value="BLL5714 PROTEIN"/>
    <property type="match status" value="1"/>
</dbReference>
<reference evidence="3 4" key="1">
    <citation type="submission" date="2020-07" db="EMBL/GenBank/DDBJ databases">
        <title>Sequencing the genomes of 1000 actinobacteria strains.</title>
        <authorList>
            <person name="Klenk H.-P."/>
        </authorList>
    </citation>
    <scope>NUCLEOTIDE SEQUENCE [LARGE SCALE GENOMIC DNA]</scope>
    <source>
        <strain evidence="3 4">DSM 29531</strain>
    </source>
</reference>
<keyword evidence="2" id="KW-0812">Transmembrane</keyword>
<comment type="caution">
    <text evidence="3">The sequence shown here is derived from an EMBL/GenBank/DDBJ whole genome shotgun (WGS) entry which is preliminary data.</text>
</comment>
<organism evidence="3 4">
    <name type="scientific">Allobranchiibius huperziae</name>
    <dbReference type="NCBI Taxonomy" id="1874116"/>
    <lineage>
        <taxon>Bacteria</taxon>
        <taxon>Bacillati</taxon>
        <taxon>Actinomycetota</taxon>
        <taxon>Actinomycetes</taxon>
        <taxon>Micrococcales</taxon>
        <taxon>Dermacoccaceae</taxon>
        <taxon>Allobranchiibius</taxon>
    </lineage>
</organism>
<proteinExistence type="predicted"/>